<dbReference type="SMART" id="SM00047">
    <property type="entry name" value="LYZ2"/>
    <property type="match status" value="1"/>
</dbReference>
<protein>
    <submittedName>
        <fullName evidence="5">Flagellum-specific peptidoglycan hydrolase FlgJ</fullName>
    </submittedName>
</protein>
<name>A0A1T4N8P7_9ENTE</name>
<evidence type="ECO:0000256" key="3">
    <source>
        <dbReference type="SAM" id="Phobius"/>
    </source>
</evidence>
<dbReference type="Gene3D" id="4.10.80.30">
    <property type="entry name" value="DNA polymerase, domain 6"/>
    <property type="match status" value="1"/>
</dbReference>
<sequence>MAKRRKKRKFILRRVIVVACLLVVGFFFAIKVLDLFGEGNSKSEESVKEESVTKEGFIEKIAPYAQELGQAYGVKPSIILSQAILESDFGQSKLAKKYKNLFGVKAYGNAPKVSLDTKEFVDEKWITIKGEFRVYATWNESMDDHTKLFVEGVDWNPELYKEVFTSKDYKEAAKAVQDAGYATDPDYAEKLIHVIEQYHLDKYDS</sequence>
<keyword evidence="3" id="KW-1133">Transmembrane helix</keyword>
<dbReference type="Pfam" id="PF01832">
    <property type="entry name" value="Glucosaminidase"/>
    <property type="match status" value="1"/>
</dbReference>
<dbReference type="AlphaFoldDB" id="A0A1T4N8P7"/>
<reference evidence="5 6" key="1">
    <citation type="submission" date="2017-02" db="EMBL/GenBank/DDBJ databases">
        <authorList>
            <person name="Peterson S.W."/>
        </authorList>
    </citation>
    <scope>NUCLEOTIDE SEQUENCE [LARGE SCALE GENOMIC DNA]</scope>
    <source>
        <strain evidence="5 6">ATCC BAA-1030</strain>
    </source>
</reference>
<dbReference type="InterPro" id="IPR051056">
    <property type="entry name" value="Glycosyl_Hydrolase_73"/>
</dbReference>
<keyword evidence="3" id="KW-0472">Membrane</keyword>
<dbReference type="PRINTS" id="PR01002">
    <property type="entry name" value="FLGFLGJ"/>
</dbReference>
<feature type="transmembrane region" description="Helical" evidence="3">
    <location>
        <begin position="12"/>
        <end position="33"/>
    </location>
</feature>
<evidence type="ECO:0000313" key="5">
    <source>
        <dbReference type="EMBL" id="SJZ75427.1"/>
    </source>
</evidence>
<organism evidence="5 6">
    <name type="scientific">Pilibacter termitis</name>
    <dbReference type="NCBI Taxonomy" id="263852"/>
    <lineage>
        <taxon>Bacteria</taxon>
        <taxon>Bacillati</taxon>
        <taxon>Bacillota</taxon>
        <taxon>Bacilli</taxon>
        <taxon>Lactobacillales</taxon>
        <taxon>Enterococcaceae</taxon>
        <taxon>Pilibacter</taxon>
    </lineage>
</organism>
<evidence type="ECO:0000259" key="4">
    <source>
        <dbReference type="SMART" id="SM00047"/>
    </source>
</evidence>
<dbReference type="GO" id="GO:0004040">
    <property type="term" value="F:amidase activity"/>
    <property type="evidence" value="ECO:0007669"/>
    <property type="project" value="InterPro"/>
</dbReference>
<feature type="domain" description="Mannosyl-glycoprotein endo-beta-N-acetylglucosamidase-like" evidence="4">
    <location>
        <begin position="46"/>
        <end position="204"/>
    </location>
</feature>
<dbReference type="Proteomes" id="UP000190328">
    <property type="component" value="Unassembled WGS sequence"/>
</dbReference>
<evidence type="ECO:0000256" key="2">
    <source>
        <dbReference type="ARBA" id="ARBA00022801"/>
    </source>
</evidence>
<dbReference type="PANTHER" id="PTHR33308">
    <property type="entry name" value="PEPTIDOGLYCAN HYDROLASE FLGJ"/>
    <property type="match status" value="1"/>
</dbReference>
<keyword evidence="6" id="KW-1185">Reference proteome</keyword>
<dbReference type="Gene3D" id="1.10.530.10">
    <property type="match status" value="1"/>
</dbReference>
<gene>
    <name evidence="5" type="ORF">SAMN02745116_01341</name>
</gene>
<accession>A0A1T4N8P7</accession>
<keyword evidence="2 5" id="KW-0378">Hydrolase</keyword>
<dbReference type="STRING" id="263852.SAMN02745116_01341"/>
<evidence type="ECO:0000256" key="1">
    <source>
        <dbReference type="ARBA" id="ARBA00010266"/>
    </source>
</evidence>
<proteinExistence type="inferred from homology"/>
<dbReference type="PANTHER" id="PTHR33308:SF9">
    <property type="entry name" value="PEPTIDOGLYCAN HYDROLASE FLGJ"/>
    <property type="match status" value="1"/>
</dbReference>
<comment type="similarity">
    <text evidence="1">Belongs to the glycosyl hydrolase 73 family.</text>
</comment>
<dbReference type="RefSeq" id="WP_078807277.1">
    <property type="nucleotide sequence ID" value="NZ_FUXI01000013.1"/>
</dbReference>
<keyword evidence="3" id="KW-0812">Transmembrane</keyword>
<dbReference type="EMBL" id="FUXI01000013">
    <property type="protein sequence ID" value="SJZ75427.1"/>
    <property type="molecule type" value="Genomic_DNA"/>
</dbReference>
<evidence type="ECO:0000313" key="6">
    <source>
        <dbReference type="Proteomes" id="UP000190328"/>
    </source>
</evidence>
<dbReference type="InterPro" id="IPR002901">
    <property type="entry name" value="MGlyc_endo_b_GlcNAc-like_dom"/>
</dbReference>